<evidence type="ECO:0000256" key="6">
    <source>
        <dbReference type="ARBA" id="ARBA00023242"/>
    </source>
</evidence>
<keyword evidence="2" id="KW-0862">Zinc</keyword>
<evidence type="ECO:0000259" key="7">
    <source>
        <dbReference type="SMART" id="SM00906"/>
    </source>
</evidence>
<dbReference type="CDD" id="cd12148">
    <property type="entry name" value="fungal_TF_MHR"/>
    <property type="match status" value="1"/>
</dbReference>
<keyword evidence="9" id="KW-1185">Reference proteome</keyword>
<evidence type="ECO:0000256" key="2">
    <source>
        <dbReference type="ARBA" id="ARBA00022833"/>
    </source>
</evidence>
<name>A0ABR4J3C0_9EURO</name>
<keyword evidence="3" id="KW-0805">Transcription regulation</keyword>
<feature type="domain" description="Xylanolytic transcriptional activator regulatory" evidence="7">
    <location>
        <begin position="163"/>
        <end position="240"/>
    </location>
</feature>
<dbReference type="Pfam" id="PF04082">
    <property type="entry name" value="Fungal_trans"/>
    <property type="match status" value="1"/>
</dbReference>
<dbReference type="EMBL" id="JBFXLU010000231">
    <property type="protein sequence ID" value="KAL2834029.1"/>
    <property type="molecule type" value="Genomic_DNA"/>
</dbReference>
<dbReference type="PANTHER" id="PTHR31313:SF83">
    <property type="entry name" value="ZN(II)2CYS6 TRANSCRIPTION FACTOR (EUROFUNG)"/>
    <property type="match status" value="1"/>
</dbReference>
<keyword evidence="1" id="KW-0479">Metal-binding</keyword>
<accession>A0ABR4J3C0</accession>
<keyword evidence="4" id="KW-0238">DNA-binding</keyword>
<comment type="caution">
    <text evidence="8">The sequence shown here is derived from an EMBL/GenBank/DDBJ whole genome shotgun (WGS) entry which is preliminary data.</text>
</comment>
<evidence type="ECO:0000313" key="8">
    <source>
        <dbReference type="EMBL" id="KAL2834029.1"/>
    </source>
</evidence>
<evidence type="ECO:0000256" key="4">
    <source>
        <dbReference type="ARBA" id="ARBA00023125"/>
    </source>
</evidence>
<protein>
    <submittedName>
        <fullName evidence="8">Fungal-specific transcription factor domain-containing protein</fullName>
    </submittedName>
</protein>
<sequence length="530" mass="59665">MRYFGPTSGRLQFQSSATADTAIHLSGQARSEYDSGGLHSFDGITAGLGISKTLQELLISLYFRWEQPWFAVVDEELFRQSLHHGGRYWSPLLHLCILAVGSRYSESTQVRSKLDDSNTAGMIFLEQAKYYLQAEVEKPSLTTIQALAIIGMFYIAIGADATGWLYHGMANRLVLDMGLNLDPAGFEETRLLSHREIQLRRQIYWTLYCHDKWSSSYTGRICSMLDSQGAVKVPEDDVDAAFDVEGTLRKTLPKLQRAMISLCRIQERMILSLWAPKPLLKDSQRSPFLKSTMLELKSWFYDLPAELRIDRPNDLPHAYTLHMMYHTARILLAKPFIMSSSKKSPNPSSREGSCETTRLALSISRESAREICTVAQKYRDVFGGFQLSPISATHCTLSACLVILDDETENLATASHKRKLSLCLTVLDELARSWHPAQHIGRNLRKLCLSATLDELLFAPEASTGSEHGEGLEVPHELGGDLIDVVNMDPPSMLATHWDLSAPVETLPLDYGFFDILNQDALDRTWEHYV</sequence>
<organism evidence="8 9">
    <name type="scientific">Aspergillus pseudoustus</name>
    <dbReference type="NCBI Taxonomy" id="1810923"/>
    <lineage>
        <taxon>Eukaryota</taxon>
        <taxon>Fungi</taxon>
        <taxon>Dikarya</taxon>
        <taxon>Ascomycota</taxon>
        <taxon>Pezizomycotina</taxon>
        <taxon>Eurotiomycetes</taxon>
        <taxon>Eurotiomycetidae</taxon>
        <taxon>Eurotiales</taxon>
        <taxon>Aspergillaceae</taxon>
        <taxon>Aspergillus</taxon>
        <taxon>Aspergillus subgen. Nidulantes</taxon>
    </lineage>
</organism>
<evidence type="ECO:0000256" key="1">
    <source>
        <dbReference type="ARBA" id="ARBA00022723"/>
    </source>
</evidence>
<dbReference type="Proteomes" id="UP001610446">
    <property type="component" value="Unassembled WGS sequence"/>
</dbReference>
<keyword evidence="6" id="KW-0539">Nucleus</keyword>
<keyword evidence="5" id="KW-0804">Transcription</keyword>
<reference evidence="8 9" key="1">
    <citation type="submission" date="2024-07" db="EMBL/GenBank/DDBJ databases">
        <title>Section-level genome sequencing and comparative genomics of Aspergillus sections Usti and Cavernicolus.</title>
        <authorList>
            <consortium name="Lawrence Berkeley National Laboratory"/>
            <person name="Nybo J.L."/>
            <person name="Vesth T.C."/>
            <person name="Theobald S."/>
            <person name="Frisvad J.C."/>
            <person name="Larsen T.O."/>
            <person name="Kjaerboelling I."/>
            <person name="Rothschild-Mancinelli K."/>
            <person name="Lyhne E.K."/>
            <person name="Kogle M.E."/>
            <person name="Barry K."/>
            <person name="Clum A."/>
            <person name="Na H."/>
            <person name="Ledsgaard L."/>
            <person name="Lin J."/>
            <person name="Lipzen A."/>
            <person name="Kuo A."/>
            <person name="Riley R."/>
            <person name="Mondo S."/>
            <person name="Labutti K."/>
            <person name="Haridas S."/>
            <person name="Pangalinan J."/>
            <person name="Salamov A.A."/>
            <person name="Simmons B.A."/>
            <person name="Magnuson J.K."/>
            <person name="Chen J."/>
            <person name="Drula E."/>
            <person name="Henrissat B."/>
            <person name="Wiebenga A."/>
            <person name="Lubbers R.J."/>
            <person name="Gomes A.C."/>
            <person name="Makela M.R."/>
            <person name="Stajich J."/>
            <person name="Grigoriev I.V."/>
            <person name="Mortensen U.H."/>
            <person name="De Vries R.P."/>
            <person name="Baker S.E."/>
            <person name="Andersen M.R."/>
        </authorList>
    </citation>
    <scope>NUCLEOTIDE SEQUENCE [LARGE SCALE GENOMIC DNA]</scope>
    <source>
        <strain evidence="8 9">CBS 123904</strain>
    </source>
</reference>
<dbReference type="PANTHER" id="PTHR31313">
    <property type="entry name" value="TY1 ENHANCER ACTIVATOR"/>
    <property type="match status" value="1"/>
</dbReference>
<evidence type="ECO:0000313" key="9">
    <source>
        <dbReference type="Proteomes" id="UP001610446"/>
    </source>
</evidence>
<evidence type="ECO:0000256" key="3">
    <source>
        <dbReference type="ARBA" id="ARBA00023015"/>
    </source>
</evidence>
<dbReference type="InterPro" id="IPR007219">
    <property type="entry name" value="XnlR_reg_dom"/>
</dbReference>
<dbReference type="SMART" id="SM00906">
    <property type="entry name" value="Fungal_trans"/>
    <property type="match status" value="1"/>
</dbReference>
<dbReference type="InterPro" id="IPR051615">
    <property type="entry name" value="Transcr_Regulatory_Elem"/>
</dbReference>
<evidence type="ECO:0000256" key="5">
    <source>
        <dbReference type="ARBA" id="ARBA00023163"/>
    </source>
</evidence>
<proteinExistence type="predicted"/>
<gene>
    <name evidence="8" type="ORF">BJY01DRAFT_224757</name>
</gene>